<name>A0ABN9T178_9DINO</name>
<organism evidence="2 3">
    <name type="scientific">Prorocentrum cordatum</name>
    <dbReference type="NCBI Taxonomy" id="2364126"/>
    <lineage>
        <taxon>Eukaryota</taxon>
        <taxon>Sar</taxon>
        <taxon>Alveolata</taxon>
        <taxon>Dinophyceae</taxon>
        <taxon>Prorocentrales</taxon>
        <taxon>Prorocentraceae</taxon>
        <taxon>Prorocentrum</taxon>
    </lineage>
</organism>
<keyword evidence="3" id="KW-1185">Reference proteome</keyword>
<evidence type="ECO:0000313" key="2">
    <source>
        <dbReference type="EMBL" id="CAK0838506.1"/>
    </source>
</evidence>
<proteinExistence type="predicted"/>
<gene>
    <name evidence="2" type="ORF">PCOR1329_LOCUS34446</name>
</gene>
<comment type="caution">
    <text evidence="2">The sequence shown here is derived from an EMBL/GenBank/DDBJ whole genome shotgun (WGS) entry which is preliminary data.</text>
</comment>
<dbReference type="EMBL" id="CAUYUJ010014229">
    <property type="protein sequence ID" value="CAK0838506.1"/>
    <property type="molecule type" value="Genomic_DNA"/>
</dbReference>
<reference evidence="2" key="1">
    <citation type="submission" date="2023-10" db="EMBL/GenBank/DDBJ databases">
        <authorList>
            <person name="Chen Y."/>
            <person name="Shah S."/>
            <person name="Dougan E. K."/>
            <person name="Thang M."/>
            <person name="Chan C."/>
        </authorList>
    </citation>
    <scope>NUCLEOTIDE SEQUENCE [LARGE SCALE GENOMIC DNA]</scope>
</reference>
<evidence type="ECO:0000313" key="3">
    <source>
        <dbReference type="Proteomes" id="UP001189429"/>
    </source>
</evidence>
<feature type="region of interest" description="Disordered" evidence="1">
    <location>
        <begin position="165"/>
        <end position="187"/>
    </location>
</feature>
<accession>A0ABN9T178</accession>
<dbReference type="Proteomes" id="UP001189429">
    <property type="component" value="Unassembled WGS sequence"/>
</dbReference>
<protein>
    <submittedName>
        <fullName evidence="2">Uncharacterized protein</fullName>
    </submittedName>
</protein>
<evidence type="ECO:0000256" key="1">
    <source>
        <dbReference type="SAM" id="MobiDB-lite"/>
    </source>
</evidence>
<sequence length="187" mass="19947">MPRGARKALGGSMLWNTACNIVLVRFRDPRGRGSAGNSIARTRSVVMGGLAAAPRSVALVQGSGMEAPAIAAEVLEALEAVLPEDAPAGHEAWQKVKFTSTHSWPHSRFYFGTQRFQATLGNCLTEQATQRVARACYVRFSDGDPQEKVAEFRNQIYAKIKGIQGNGAAAGDPAKMGGWSGSQAPMQ</sequence>